<comment type="caution">
    <text evidence="2">The sequence shown here is derived from an EMBL/GenBank/DDBJ whole genome shotgun (WGS) entry which is preliminary data.</text>
</comment>
<proteinExistence type="predicted"/>
<feature type="domain" description="JmjC" evidence="1">
    <location>
        <begin position="141"/>
        <end position="344"/>
    </location>
</feature>
<dbReference type="PROSITE" id="PS51184">
    <property type="entry name" value="JMJC"/>
    <property type="match status" value="1"/>
</dbReference>
<dbReference type="SUPFAM" id="SSF51197">
    <property type="entry name" value="Clavaminate synthase-like"/>
    <property type="match status" value="1"/>
</dbReference>
<dbReference type="PANTHER" id="PTHR12461:SF99">
    <property type="entry name" value="BIFUNCTIONAL PEPTIDASE AND (3S)-LYSYL HYDROXYLASE JMJD7"/>
    <property type="match status" value="1"/>
</dbReference>
<reference evidence="2" key="1">
    <citation type="submission" date="2022-07" db="EMBL/GenBank/DDBJ databases">
        <authorList>
            <person name="Trinca V."/>
            <person name="Uliana J.V.C."/>
            <person name="Torres T.T."/>
            <person name="Ward R.J."/>
            <person name="Monesi N."/>
        </authorList>
    </citation>
    <scope>NUCLEOTIDE SEQUENCE</scope>
    <source>
        <strain evidence="2">HSMRA1968</strain>
        <tissue evidence="2">Whole embryos</tissue>
    </source>
</reference>
<evidence type="ECO:0000259" key="1">
    <source>
        <dbReference type="PROSITE" id="PS51184"/>
    </source>
</evidence>
<evidence type="ECO:0000313" key="3">
    <source>
        <dbReference type="Proteomes" id="UP001151699"/>
    </source>
</evidence>
<sequence>MDEASVQAEAFDLLSTEAKDLYLGTSLPELYEIPTSIRFVRDFVAKNMPVIIREGTLNEWSAITKWNSKYFRCYSNAMYNRKLMGKKEVTVAITPNGYADGLAVKDAEEYFVMPLEQKMQMADFLDTLEAKTPLIHYIQKQNSNFMDDFSELCDDIDVRLLNFAAAAFNKEPDAVNFWMGDERAITSSEIVCYSNCGFLLVILVPLLVHKDPYENIYCVISGYKDFILIPPVDLHYVPRKKYPSAIYNVNSSEEIFIDPIIDEDRKPISVEWVSVDPLSPDLDKYPNYAKASVFEVRVNAGDILYLPSLWYHHVRQSHKCIAVNFWYDMDYDARYCYYKMMEKLCGFGP</sequence>
<accession>A0A9Q0N6C3</accession>
<organism evidence="2 3">
    <name type="scientific">Pseudolycoriella hygida</name>
    <dbReference type="NCBI Taxonomy" id="35572"/>
    <lineage>
        <taxon>Eukaryota</taxon>
        <taxon>Metazoa</taxon>
        <taxon>Ecdysozoa</taxon>
        <taxon>Arthropoda</taxon>
        <taxon>Hexapoda</taxon>
        <taxon>Insecta</taxon>
        <taxon>Pterygota</taxon>
        <taxon>Neoptera</taxon>
        <taxon>Endopterygota</taxon>
        <taxon>Diptera</taxon>
        <taxon>Nematocera</taxon>
        <taxon>Sciaroidea</taxon>
        <taxon>Sciaridae</taxon>
        <taxon>Pseudolycoriella</taxon>
    </lineage>
</organism>
<dbReference type="InterPro" id="IPR014710">
    <property type="entry name" value="RmlC-like_jellyroll"/>
</dbReference>
<dbReference type="EMBL" id="WJQU01000002">
    <property type="protein sequence ID" value="KAJ6644403.1"/>
    <property type="molecule type" value="Genomic_DNA"/>
</dbReference>
<evidence type="ECO:0000313" key="2">
    <source>
        <dbReference type="EMBL" id="KAJ6644403.1"/>
    </source>
</evidence>
<dbReference type="SMART" id="SM00558">
    <property type="entry name" value="JmjC"/>
    <property type="match status" value="1"/>
</dbReference>
<keyword evidence="3" id="KW-1185">Reference proteome</keyword>
<protein>
    <submittedName>
        <fullName evidence="2">Bifunctional peptidase and (3S)-lysyl hydroxylase Jmjd7</fullName>
    </submittedName>
</protein>
<dbReference type="InterPro" id="IPR003347">
    <property type="entry name" value="JmjC_dom"/>
</dbReference>
<dbReference type="PANTHER" id="PTHR12461">
    <property type="entry name" value="HYPOXIA-INDUCIBLE FACTOR 1 ALPHA INHIBITOR-RELATED"/>
    <property type="match status" value="1"/>
</dbReference>
<gene>
    <name evidence="2" type="primary">Jmjd7</name>
    <name evidence="2" type="ORF">Bhyg_09372</name>
</gene>
<dbReference type="InterPro" id="IPR041667">
    <property type="entry name" value="Cupin_8"/>
</dbReference>
<dbReference type="AlphaFoldDB" id="A0A9Q0N6C3"/>
<dbReference type="OrthoDB" id="415358at2759"/>
<dbReference type="Proteomes" id="UP001151699">
    <property type="component" value="Chromosome B"/>
</dbReference>
<dbReference type="Pfam" id="PF13621">
    <property type="entry name" value="Cupin_8"/>
    <property type="match status" value="2"/>
</dbReference>
<name>A0A9Q0N6C3_9DIPT</name>
<dbReference type="Gene3D" id="2.60.120.10">
    <property type="entry name" value="Jelly Rolls"/>
    <property type="match status" value="1"/>
</dbReference>